<proteinExistence type="predicted"/>
<dbReference type="InterPro" id="IPR045155">
    <property type="entry name" value="Beta-lactam_cat"/>
</dbReference>
<gene>
    <name evidence="2" type="ORF">NIES80_21330</name>
</gene>
<name>A0A480ACC1_9CYAN</name>
<organism evidence="2 3">
    <name type="scientific">Dolichospermum planctonicum</name>
    <dbReference type="NCBI Taxonomy" id="136072"/>
    <lineage>
        <taxon>Bacteria</taxon>
        <taxon>Bacillati</taxon>
        <taxon>Cyanobacteriota</taxon>
        <taxon>Cyanophyceae</taxon>
        <taxon>Nostocales</taxon>
        <taxon>Aphanizomenonaceae</taxon>
        <taxon>Dolichospermum</taxon>
    </lineage>
</organism>
<reference evidence="3" key="1">
    <citation type="submission" date="2019-02" db="EMBL/GenBank/DDBJ databases">
        <title>Draft genome sequence of Dolichospermum planctonicum NIES-80.</title>
        <authorList>
            <person name="Yamaguchi H."/>
            <person name="Suzuki S."/>
            <person name="Kawachi M."/>
        </authorList>
    </citation>
    <scope>NUCLEOTIDE SEQUENCE [LARGE SCALE GENOMIC DNA]</scope>
    <source>
        <strain evidence="3">NIES-80</strain>
    </source>
</reference>
<dbReference type="EMBL" id="BJCF01000020">
    <property type="protein sequence ID" value="GCL42429.1"/>
    <property type="molecule type" value="Genomic_DNA"/>
</dbReference>
<evidence type="ECO:0000313" key="2">
    <source>
        <dbReference type="EMBL" id="GCL42429.1"/>
    </source>
</evidence>
<dbReference type="GO" id="GO:0008800">
    <property type="term" value="F:beta-lactamase activity"/>
    <property type="evidence" value="ECO:0007669"/>
    <property type="project" value="InterPro"/>
</dbReference>
<evidence type="ECO:0000313" key="3">
    <source>
        <dbReference type="Proteomes" id="UP000299367"/>
    </source>
</evidence>
<dbReference type="AlphaFoldDB" id="A0A480ACC1"/>
<dbReference type="GO" id="GO:0030655">
    <property type="term" value="P:beta-lactam antibiotic catabolic process"/>
    <property type="evidence" value="ECO:0007669"/>
    <property type="project" value="InterPro"/>
</dbReference>
<accession>A0A480ACC1</accession>
<dbReference type="Pfam" id="PF13354">
    <property type="entry name" value="Beta-lactamase2"/>
    <property type="match status" value="1"/>
</dbReference>
<dbReference type="GO" id="GO:0046677">
    <property type="term" value="P:response to antibiotic"/>
    <property type="evidence" value="ECO:0007669"/>
    <property type="project" value="InterPro"/>
</dbReference>
<dbReference type="PANTHER" id="PTHR35333:SF3">
    <property type="entry name" value="BETA-LACTAMASE-TYPE TRANSPEPTIDASE FOLD CONTAINING PROTEIN"/>
    <property type="match status" value="1"/>
</dbReference>
<dbReference type="InterPro" id="IPR012338">
    <property type="entry name" value="Beta-lactam/transpept-like"/>
</dbReference>
<feature type="domain" description="Beta-lactamase class A catalytic" evidence="1">
    <location>
        <begin position="253"/>
        <end position="478"/>
    </location>
</feature>
<evidence type="ECO:0000259" key="1">
    <source>
        <dbReference type="Pfam" id="PF13354"/>
    </source>
</evidence>
<dbReference type="InterPro" id="IPR000871">
    <property type="entry name" value="Beta-lactam_class-A"/>
</dbReference>
<dbReference type="SUPFAM" id="SSF56601">
    <property type="entry name" value="beta-lactamase/transpeptidase-like"/>
    <property type="match status" value="1"/>
</dbReference>
<dbReference type="Gene3D" id="3.40.710.10">
    <property type="entry name" value="DD-peptidase/beta-lactamase superfamily"/>
    <property type="match status" value="1"/>
</dbReference>
<protein>
    <recommendedName>
        <fullName evidence="1">Beta-lactamase class A catalytic domain-containing protein</fullName>
    </recommendedName>
</protein>
<dbReference type="Proteomes" id="UP000299367">
    <property type="component" value="Unassembled WGS sequence"/>
</dbReference>
<sequence>MNNNNKTRKISRKINISVLMRRIIFLFLLPTSLFVIVFNKFTQNKAPTKMVDINQQKCQVISPLILTSDIQNLHKKNTANDKTVCFRFEGQTGKIINVNSNTKIILKTPANKETSLYGKYKLILRESGNYLIIVPPYNDNSANTQIFVYLNNENIDTIKALKPVPTTSVSIETLMPTSQNEMRLIQSYEYNLQNIENKYAKLVYNVKPPQFKSSENLDKIVNDIVSYVENKGLPSNKLSVSLLEINQPEFPTYAGHSSKNPRFTASVVKLFWMVYLYGNYNTNKLQRGIISEKDLKKMIQDSDNESSSVIVDKITGTESGESLSGEELKEWLQKRLAMNLFFQNAGYFSINISQKVFPTSYQKNDAPVGRDLQLRDNEINPIRNYTNSYDITRLLYEIYMEKSISKKYSREMKKLMKRDLSPLAWKNKEFNAIEGFLGEKLPQNVKFYSKMGWNSKTRNDAAIIVSPDEKSKYILVVFGDDPSFFKDKTLFPEISRMVYERMTNKVNRISKSN</sequence>
<dbReference type="RefSeq" id="WP_236097125.1">
    <property type="nucleotide sequence ID" value="NZ_BJCF01000020.1"/>
</dbReference>
<comment type="caution">
    <text evidence="2">The sequence shown here is derived from an EMBL/GenBank/DDBJ whole genome shotgun (WGS) entry which is preliminary data.</text>
</comment>
<dbReference type="PANTHER" id="PTHR35333">
    <property type="entry name" value="BETA-LACTAMASE"/>
    <property type="match status" value="1"/>
</dbReference>